<dbReference type="InterPro" id="IPR036388">
    <property type="entry name" value="WH-like_DNA-bd_sf"/>
</dbReference>
<reference evidence="2" key="1">
    <citation type="submission" date="2021-01" db="EMBL/GenBank/DDBJ databases">
        <title>Whole genome shotgun sequence of Actinocatenispora rupis NBRC 107355.</title>
        <authorList>
            <person name="Komaki H."/>
            <person name="Tamura T."/>
        </authorList>
    </citation>
    <scope>NUCLEOTIDE SEQUENCE</scope>
    <source>
        <strain evidence="2">NBRC 107355</strain>
    </source>
</reference>
<dbReference type="InterPro" id="IPR016032">
    <property type="entry name" value="Sig_transdc_resp-reg_C-effctor"/>
</dbReference>
<evidence type="ECO:0000313" key="3">
    <source>
        <dbReference type="Proteomes" id="UP000612808"/>
    </source>
</evidence>
<dbReference type="GO" id="GO:0003677">
    <property type="term" value="F:DNA binding"/>
    <property type="evidence" value="ECO:0007669"/>
    <property type="project" value="InterPro"/>
</dbReference>
<evidence type="ECO:0000259" key="1">
    <source>
        <dbReference type="PROSITE" id="PS50043"/>
    </source>
</evidence>
<feature type="domain" description="HTH luxR-type" evidence="1">
    <location>
        <begin position="247"/>
        <end position="312"/>
    </location>
</feature>
<dbReference type="Proteomes" id="UP000612808">
    <property type="component" value="Unassembled WGS sequence"/>
</dbReference>
<proteinExistence type="predicted"/>
<dbReference type="InterPro" id="IPR051797">
    <property type="entry name" value="TrmB-like"/>
</dbReference>
<dbReference type="PANTHER" id="PTHR34293">
    <property type="entry name" value="HTH-TYPE TRANSCRIPTIONAL REGULATOR TRMBL2"/>
    <property type="match status" value="1"/>
</dbReference>
<evidence type="ECO:0000313" key="2">
    <source>
        <dbReference type="EMBL" id="GID12569.1"/>
    </source>
</evidence>
<dbReference type="AlphaFoldDB" id="A0A8J3NEH1"/>
<dbReference type="GO" id="GO:0006355">
    <property type="term" value="P:regulation of DNA-templated transcription"/>
    <property type="evidence" value="ECO:0007669"/>
    <property type="project" value="InterPro"/>
</dbReference>
<dbReference type="Gene3D" id="1.10.10.10">
    <property type="entry name" value="Winged helix-like DNA-binding domain superfamily/Winged helix DNA-binding domain"/>
    <property type="match status" value="1"/>
</dbReference>
<dbReference type="SUPFAM" id="SSF46894">
    <property type="entry name" value="C-terminal effector domain of the bipartite response regulators"/>
    <property type="match status" value="1"/>
</dbReference>
<name>A0A8J3NEH1_9ACTN</name>
<keyword evidence="3" id="KW-1185">Reference proteome</keyword>
<comment type="caution">
    <text evidence="2">The sequence shown here is derived from an EMBL/GenBank/DDBJ whole genome shotgun (WGS) entry which is preliminary data.</text>
</comment>
<gene>
    <name evidence="2" type="ORF">Aru02nite_34580</name>
</gene>
<accession>A0A8J3NEH1</accession>
<sequence length="314" mass="33591">MLGMLDSVLSRHAGELYQRLLAGEYHSLGSEALDADVRELVQTGFARIQDGDPPLLLPVAPALAAQEVLGDLAARISSWQEQTAHTVHELITLQRDAVNIDGRAVRSLVEVVTAADPVLDLVDRVQQGARHELLSLDTTAAAGSSCQPRLSPAATDPPPVWKTVFTADFATPELGWIVEETRRNGGEVRLAAALPMKLLVADRTMALVPLDESGSAGVVLFRSATVVGALVELFDCLWDRATPHPAAPGQAGGLTPYQRHVLTLLAGNLKDEEIAARTHVSIRTVRRNIAAILGRLGVTTRFAAGIQAAKRGWL</sequence>
<organism evidence="2 3">
    <name type="scientific">Actinocatenispora rupis</name>
    <dbReference type="NCBI Taxonomy" id="519421"/>
    <lineage>
        <taxon>Bacteria</taxon>
        <taxon>Bacillati</taxon>
        <taxon>Actinomycetota</taxon>
        <taxon>Actinomycetes</taxon>
        <taxon>Micromonosporales</taxon>
        <taxon>Micromonosporaceae</taxon>
        <taxon>Actinocatenispora</taxon>
    </lineage>
</organism>
<dbReference type="SMART" id="SM00421">
    <property type="entry name" value="HTH_LUXR"/>
    <property type="match status" value="1"/>
</dbReference>
<dbReference type="CDD" id="cd06170">
    <property type="entry name" value="LuxR_C_like"/>
    <property type="match status" value="1"/>
</dbReference>
<protein>
    <submittedName>
        <fullName evidence="2">Transcriptional regulator</fullName>
    </submittedName>
</protein>
<dbReference type="InterPro" id="IPR000792">
    <property type="entry name" value="Tscrpt_reg_LuxR_C"/>
</dbReference>
<dbReference type="PROSITE" id="PS50043">
    <property type="entry name" value="HTH_LUXR_2"/>
    <property type="match status" value="1"/>
</dbReference>
<dbReference type="PANTHER" id="PTHR34293:SF1">
    <property type="entry name" value="HTH-TYPE TRANSCRIPTIONAL REGULATOR TRMBL2"/>
    <property type="match status" value="1"/>
</dbReference>
<dbReference type="EMBL" id="BOMB01000019">
    <property type="protein sequence ID" value="GID12569.1"/>
    <property type="molecule type" value="Genomic_DNA"/>
</dbReference>